<organism evidence="4 5">
    <name type="scientific">Taibaiella soli</name>
    <dbReference type="NCBI Taxonomy" id="1649169"/>
    <lineage>
        <taxon>Bacteria</taxon>
        <taxon>Pseudomonadati</taxon>
        <taxon>Bacteroidota</taxon>
        <taxon>Chitinophagia</taxon>
        <taxon>Chitinophagales</taxon>
        <taxon>Chitinophagaceae</taxon>
        <taxon>Taibaiella</taxon>
    </lineage>
</organism>
<protein>
    <submittedName>
        <fullName evidence="4">GNAT family N-acetyltransferase</fullName>
    </submittedName>
</protein>
<evidence type="ECO:0000256" key="1">
    <source>
        <dbReference type="ARBA" id="ARBA00022679"/>
    </source>
</evidence>
<dbReference type="Proteomes" id="UP000248745">
    <property type="component" value="Unassembled WGS sequence"/>
</dbReference>
<dbReference type="PROSITE" id="PS51186">
    <property type="entry name" value="GNAT"/>
    <property type="match status" value="1"/>
</dbReference>
<evidence type="ECO:0000259" key="3">
    <source>
        <dbReference type="PROSITE" id="PS51186"/>
    </source>
</evidence>
<dbReference type="Gene3D" id="3.40.630.30">
    <property type="match status" value="1"/>
</dbReference>
<accession>A0A2W2B639</accession>
<dbReference type="PANTHER" id="PTHR43877">
    <property type="entry name" value="AMINOALKYLPHOSPHONATE N-ACETYLTRANSFERASE-RELATED-RELATED"/>
    <property type="match status" value="1"/>
</dbReference>
<evidence type="ECO:0000313" key="4">
    <source>
        <dbReference type="EMBL" id="PZF71447.1"/>
    </source>
</evidence>
<dbReference type="AlphaFoldDB" id="A0A2W2B639"/>
<gene>
    <name evidence="4" type="ORF">DN068_19355</name>
</gene>
<dbReference type="SUPFAM" id="SSF55729">
    <property type="entry name" value="Acyl-CoA N-acyltransferases (Nat)"/>
    <property type="match status" value="1"/>
</dbReference>
<dbReference type="OrthoDB" id="9789603at2"/>
<dbReference type="InterPro" id="IPR000182">
    <property type="entry name" value="GNAT_dom"/>
</dbReference>
<sequence>MIRTATLQDHSAISELLTQLGYPGTEAFLPEKLERMLQDPDELMFVYETEEKVAGFMSVHFIPQIARRGDYATISFFAVDNTMRSKGIGKAMEDYATAKAIERGCEGIFLHCNTHRADAHRFYFRQGYTESPKYLLKKL</sequence>
<reference evidence="4 5" key="1">
    <citation type="submission" date="2018-06" db="EMBL/GenBank/DDBJ databases">
        <title>Mucibacter soli gen. nov., sp. nov., a new member of the family Chitinophagaceae producing mucin.</title>
        <authorList>
            <person name="Kim M.-K."/>
            <person name="Park S."/>
            <person name="Kim T.-S."/>
            <person name="Joung Y."/>
            <person name="Han J.-H."/>
            <person name="Kim S.B."/>
        </authorList>
    </citation>
    <scope>NUCLEOTIDE SEQUENCE [LARGE SCALE GENOMIC DNA]</scope>
    <source>
        <strain evidence="4 5">R1-15</strain>
    </source>
</reference>
<dbReference type="InterPro" id="IPR050832">
    <property type="entry name" value="Bact_Acetyltransf"/>
</dbReference>
<keyword evidence="1 4" id="KW-0808">Transferase</keyword>
<keyword evidence="2" id="KW-0012">Acyltransferase</keyword>
<dbReference type="GO" id="GO:0016747">
    <property type="term" value="F:acyltransferase activity, transferring groups other than amino-acyl groups"/>
    <property type="evidence" value="ECO:0007669"/>
    <property type="project" value="InterPro"/>
</dbReference>
<feature type="domain" description="N-acetyltransferase" evidence="3">
    <location>
        <begin position="1"/>
        <end position="139"/>
    </location>
</feature>
<keyword evidence="5" id="KW-1185">Reference proteome</keyword>
<dbReference type="RefSeq" id="WP_111000593.1">
    <property type="nucleotide sequence ID" value="NZ_QKTW01000025.1"/>
</dbReference>
<dbReference type="InterPro" id="IPR016181">
    <property type="entry name" value="Acyl_CoA_acyltransferase"/>
</dbReference>
<proteinExistence type="predicted"/>
<evidence type="ECO:0000256" key="2">
    <source>
        <dbReference type="ARBA" id="ARBA00023315"/>
    </source>
</evidence>
<dbReference type="CDD" id="cd04301">
    <property type="entry name" value="NAT_SF"/>
    <property type="match status" value="1"/>
</dbReference>
<name>A0A2W2B639_9BACT</name>
<comment type="caution">
    <text evidence="4">The sequence shown here is derived from an EMBL/GenBank/DDBJ whole genome shotgun (WGS) entry which is preliminary data.</text>
</comment>
<dbReference type="EMBL" id="QKTW01000025">
    <property type="protein sequence ID" value="PZF71447.1"/>
    <property type="molecule type" value="Genomic_DNA"/>
</dbReference>
<evidence type="ECO:0000313" key="5">
    <source>
        <dbReference type="Proteomes" id="UP000248745"/>
    </source>
</evidence>
<dbReference type="Pfam" id="PF00583">
    <property type="entry name" value="Acetyltransf_1"/>
    <property type="match status" value="1"/>
</dbReference>